<dbReference type="GO" id="GO:0008237">
    <property type="term" value="F:metallopeptidase activity"/>
    <property type="evidence" value="ECO:0007669"/>
    <property type="project" value="InterPro"/>
</dbReference>
<dbReference type="InterPro" id="IPR024079">
    <property type="entry name" value="MetalloPept_cat_dom_sf"/>
</dbReference>
<reference evidence="2" key="2">
    <citation type="journal article" date="2023" name="IMA Fungus">
        <title>Comparative genomic study of the Penicillium genus elucidates a diverse pangenome and 15 lateral gene transfer events.</title>
        <authorList>
            <person name="Petersen C."/>
            <person name="Sorensen T."/>
            <person name="Nielsen M.R."/>
            <person name="Sondergaard T.E."/>
            <person name="Sorensen J.L."/>
            <person name="Fitzpatrick D.A."/>
            <person name="Frisvad J.C."/>
            <person name="Nielsen K.L."/>
        </authorList>
    </citation>
    <scope>NUCLEOTIDE SEQUENCE</scope>
    <source>
        <strain evidence="2">IBT 16849</strain>
    </source>
</reference>
<feature type="chain" id="PRO_5040748580" description="Lysine-specific metallo-endopeptidase domain-containing protein" evidence="1">
    <location>
        <begin position="34"/>
        <end position="370"/>
    </location>
</feature>
<dbReference type="Proteomes" id="UP001150879">
    <property type="component" value="Unassembled WGS sequence"/>
</dbReference>
<feature type="signal peptide" evidence="1">
    <location>
        <begin position="1"/>
        <end position="33"/>
    </location>
</feature>
<dbReference type="Gene3D" id="3.40.390.10">
    <property type="entry name" value="Collagenase (Catalytic Domain)"/>
    <property type="match status" value="1"/>
</dbReference>
<accession>A0A9W9MPK1</accession>
<dbReference type="EMBL" id="JAPQKP010000002">
    <property type="protein sequence ID" value="KAJ5205122.1"/>
    <property type="molecule type" value="Genomic_DNA"/>
</dbReference>
<proteinExistence type="predicted"/>
<reference evidence="2" key="1">
    <citation type="submission" date="2022-11" db="EMBL/GenBank/DDBJ databases">
        <authorList>
            <person name="Petersen C."/>
        </authorList>
    </citation>
    <scope>NUCLEOTIDE SEQUENCE</scope>
    <source>
        <strain evidence="2">IBT 16849</strain>
    </source>
</reference>
<name>A0A9W9MPK1_9EURO</name>
<dbReference type="AlphaFoldDB" id="A0A9W9MPK1"/>
<keyword evidence="3" id="KW-1185">Reference proteome</keyword>
<evidence type="ECO:0000313" key="3">
    <source>
        <dbReference type="Proteomes" id="UP001150879"/>
    </source>
</evidence>
<gene>
    <name evidence="2" type="ORF">N7472_001570</name>
</gene>
<keyword evidence="1" id="KW-0732">Signal</keyword>
<evidence type="ECO:0000313" key="2">
    <source>
        <dbReference type="EMBL" id="KAJ5205122.1"/>
    </source>
</evidence>
<comment type="caution">
    <text evidence="2">The sequence shown here is derived from an EMBL/GenBank/DDBJ whole genome shotgun (WGS) entry which is preliminary data.</text>
</comment>
<evidence type="ECO:0000256" key="1">
    <source>
        <dbReference type="SAM" id="SignalP"/>
    </source>
</evidence>
<protein>
    <recommendedName>
        <fullName evidence="4">Lysine-specific metallo-endopeptidase domain-containing protein</fullName>
    </recommendedName>
</protein>
<sequence>MLRPTGAFEALARQWRSHVQILLVLCFVISASALSDDSSAISSVGTPVNAGFTNGTALGQDSHYLYKRAGINSRSNVAYTSTCLDDQVTYLDSSLSEAKNLASRAVTAISELLDIMRLKEQPKHWPSASYTRRYRNFLLWGSLFGEPILQRGVGKRTLQDTITTMATVKSMLNSWPDSDQEFLADEYIKPLAVFMRVRNALDVKKNNFQMIINCHDDWLVYSHDEEIPDGKDGKVLSPDRQSSTFASMKGKLFKDVKEYAAAGTILHEVTHSEKTLGDYATADVQITYQGKIYSAYGGVLCRHLAMTFTGDTEHPELNADTLALFGLGVYYSQCNWANPDKPGKCWTDAPDKICPTVDNQRTCVTFNWNA</sequence>
<organism evidence="2 3">
    <name type="scientific">Penicillium cf. griseofulvum</name>
    <dbReference type="NCBI Taxonomy" id="2972120"/>
    <lineage>
        <taxon>Eukaryota</taxon>
        <taxon>Fungi</taxon>
        <taxon>Dikarya</taxon>
        <taxon>Ascomycota</taxon>
        <taxon>Pezizomycotina</taxon>
        <taxon>Eurotiomycetes</taxon>
        <taxon>Eurotiomycetidae</taxon>
        <taxon>Eurotiales</taxon>
        <taxon>Aspergillaceae</taxon>
        <taxon>Penicillium</taxon>
    </lineage>
</organism>
<evidence type="ECO:0008006" key="4">
    <source>
        <dbReference type="Google" id="ProtNLM"/>
    </source>
</evidence>